<evidence type="ECO:0000259" key="1">
    <source>
        <dbReference type="Pfam" id="PF01408"/>
    </source>
</evidence>
<dbReference type="InterPro" id="IPR055170">
    <property type="entry name" value="GFO_IDH_MocA-like_dom"/>
</dbReference>
<feature type="domain" description="GFO/IDH/MocA-like oxidoreductase" evidence="2">
    <location>
        <begin position="126"/>
        <end position="245"/>
    </location>
</feature>
<keyword evidence="4" id="KW-1185">Reference proteome</keyword>
<evidence type="ECO:0000313" key="4">
    <source>
        <dbReference type="Proteomes" id="UP000693672"/>
    </source>
</evidence>
<dbReference type="Pfam" id="PF22725">
    <property type="entry name" value="GFO_IDH_MocA_C3"/>
    <property type="match status" value="1"/>
</dbReference>
<sequence length="324" mass="36254">MMKVVLAGLGVAGFGMYKKLIGKGGLSVAVAEPDAAMKSKLEGHDTPFYLSFEEALQVEKPDFVVNVTPPMVHTAINNRAFDLRLPVLCEKPISFDYGESQQVVERAMREGIPFMIAENYRRFPYVRKLKALLDEGIIGQMTTIDVQFYRYHHTERKYTVSLLDDIAVHHLDMIRYLTGCEGARIFARNYNPIGSWSSEPADINLHFFLELDGGITVGYTGSITSRGPSTEWGADWRIEGTEGVVQVTGKQFAVYRKDGSEPVVYSDFSGLRVTDTLTEFLNSLEEGRESESSGRDYLKTQALVHYANESSLSGRVADIVLPKW</sequence>
<gene>
    <name evidence="3" type="primary">apsD_1</name>
    <name evidence="3" type="ORF">PAESOLCIP111_02817</name>
</gene>
<dbReference type="RefSeq" id="WP_246627441.1">
    <property type="nucleotide sequence ID" value="NZ_CAJVAS010000010.1"/>
</dbReference>
<evidence type="ECO:0000313" key="3">
    <source>
        <dbReference type="EMBL" id="CAG7626318.1"/>
    </source>
</evidence>
<dbReference type="PANTHER" id="PTHR43708:SF8">
    <property type="entry name" value="OXIDOREDUCTASE"/>
    <property type="match status" value="1"/>
</dbReference>
<feature type="domain" description="Gfo/Idh/MocA-like oxidoreductase N-terminal" evidence="1">
    <location>
        <begin position="3"/>
        <end position="115"/>
    </location>
</feature>
<dbReference type="PANTHER" id="PTHR43708">
    <property type="entry name" value="CONSERVED EXPRESSED OXIDOREDUCTASE (EUROFUNG)"/>
    <property type="match status" value="1"/>
</dbReference>
<dbReference type="Proteomes" id="UP000693672">
    <property type="component" value="Unassembled WGS sequence"/>
</dbReference>
<dbReference type="InterPro" id="IPR000683">
    <property type="entry name" value="Gfo/Idh/MocA-like_OxRdtase_N"/>
</dbReference>
<organism evidence="3 4">
    <name type="scientific">Paenibacillus solanacearum</name>
    <dbReference type="NCBI Taxonomy" id="2048548"/>
    <lineage>
        <taxon>Bacteria</taxon>
        <taxon>Bacillati</taxon>
        <taxon>Bacillota</taxon>
        <taxon>Bacilli</taxon>
        <taxon>Bacillales</taxon>
        <taxon>Paenibacillaceae</taxon>
        <taxon>Paenibacillus</taxon>
    </lineage>
</organism>
<accession>A0A916K522</accession>
<keyword evidence="3" id="KW-0560">Oxidoreductase</keyword>
<dbReference type="GO" id="GO:0016491">
    <property type="term" value="F:oxidoreductase activity"/>
    <property type="evidence" value="ECO:0007669"/>
    <property type="project" value="UniProtKB-KW"/>
</dbReference>
<dbReference type="Pfam" id="PF01408">
    <property type="entry name" value="GFO_IDH_MocA"/>
    <property type="match status" value="1"/>
</dbReference>
<name>A0A916K522_9BACL</name>
<dbReference type="EC" id="1.1.1.-" evidence="3"/>
<dbReference type="InterPro" id="IPR051317">
    <property type="entry name" value="Gfo/Idh/MocA_oxidoreduct"/>
</dbReference>
<dbReference type="EMBL" id="CAJVAS010000010">
    <property type="protein sequence ID" value="CAG7626318.1"/>
    <property type="molecule type" value="Genomic_DNA"/>
</dbReference>
<proteinExistence type="predicted"/>
<dbReference type="GO" id="GO:0000166">
    <property type="term" value="F:nucleotide binding"/>
    <property type="evidence" value="ECO:0007669"/>
    <property type="project" value="InterPro"/>
</dbReference>
<evidence type="ECO:0000259" key="2">
    <source>
        <dbReference type="Pfam" id="PF22725"/>
    </source>
</evidence>
<comment type="caution">
    <text evidence="3">The sequence shown here is derived from an EMBL/GenBank/DDBJ whole genome shotgun (WGS) entry which is preliminary data.</text>
</comment>
<reference evidence="3" key="1">
    <citation type="submission" date="2021-06" db="EMBL/GenBank/DDBJ databases">
        <authorList>
            <person name="Criscuolo A."/>
        </authorList>
    </citation>
    <scope>NUCLEOTIDE SEQUENCE</scope>
    <source>
        <strain evidence="3">CIP111600</strain>
    </source>
</reference>
<dbReference type="AlphaFoldDB" id="A0A916K522"/>
<protein>
    <submittedName>
        <fullName evidence="3">D-apiose dehydrogenase</fullName>
        <ecNumber evidence="3">1.1.1.-</ecNumber>
    </submittedName>
</protein>